<evidence type="ECO:0000313" key="3">
    <source>
        <dbReference type="EMBL" id="RCN29312.1"/>
    </source>
</evidence>
<dbReference type="AlphaFoldDB" id="A0A368FB77"/>
<feature type="region of interest" description="Disordered" evidence="1">
    <location>
        <begin position="83"/>
        <end position="181"/>
    </location>
</feature>
<keyword evidence="4" id="KW-1185">Reference proteome</keyword>
<comment type="caution">
    <text evidence="3">The sequence shown here is derived from an EMBL/GenBank/DDBJ whole genome shotgun (WGS) entry which is preliminary data.</text>
</comment>
<evidence type="ECO:0000256" key="2">
    <source>
        <dbReference type="SAM" id="SignalP"/>
    </source>
</evidence>
<feature type="compositionally biased region" description="Basic and acidic residues" evidence="1">
    <location>
        <begin position="83"/>
        <end position="111"/>
    </location>
</feature>
<keyword evidence="2" id="KW-0732">Signal</keyword>
<dbReference type="Proteomes" id="UP000252519">
    <property type="component" value="Unassembled WGS sequence"/>
</dbReference>
<feature type="compositionally biased region" description="Low complexity" evidence="1">
    <location>
        <begin position="115"/>
        <end position="140"/>
    </location>
</feature>
<sequence>MQFFFLFFLTWHSGRASTCWRRALLPFVAAELTIALRSRLRLSESPYSFLFALLQGLFHPEMICKGHIICIGLVLLQLAPVHSKDSSEENRTDKRRPTSDNSVSKENEKQEPPQSLDASSAGASASDAAKPSSGSSDQLKTPPPSLLLPTEMPSTTAPPAPSPEPGPTPAPVPRPPHFTAGSFFSEFCMGLITV</sequence>
<dbReference type="OrthoDB" id="5897932at2759"/>
<evidence type="ECO:0000256" key="1">
    <source>
        <dbReference type="SAM" id="MobiDB-lite"/>
    </source>
</evidence>
<accession>A0A368FB77</accession>
<feature type="chain" id="PRO_5017041423" evidence="2">
    <location>
        <begin position="17"/>
        <end position="194"/>
    </location>
</feature>
<dbReference type="EMBL" id="JOJR01002020">
    <property type="protein sequence ID" value="RCN29312.1"/>
    <property type="molecule type" value="Genomic_DNA"/>
</dbReference>
<feature type="signal peptide" evidence="2">
    <location>
        <begin position="1"/>
        <end position="16"/>
    </location>
</feature>
<feature type="compositionally biased region" description="Pro residues" evidence="1">
    <location>
        <begin position="156"/>
        <end position="176"/>
    </location>
</feature>
<proteinExistence type="predicted"/>
<protein>
    <submittedName>
        <fullName evidence="3">Uncharacterized protein</fullName>
    </submittedName>
</protein>
<reference evidence="3 4" key="1">
    <citation type="submission" date="2014-10" db="EMBL/GenBank/DDBJ databases">
        <title>Draft genome of the hookworm Ancylostoma caninum.</title>
        <authorList>
            <person name="Mitreva M."/>
        </authorList>
    </citation>
    <scope>NUCLEOTIDE SEQUENCE [LARGE SCALE GENOMIC DNA]</scope>
    <source>
        <strain evidence="3 4">Baltimore</strain>
    </source>
</reference>
<evidence type="ECO:0000313" key="4">
    <source>
        <dbReference type="Proteomes" id="UP000252519"/>
    </source>
</evidence>
<name>A0A368FB77_ANCCA</name>
<gene>
    <name evidence="3" type="ORF">ANCCAN_24934</name>
</gene>
<organism evidence="3 4">
    <name type="scientific">Ancylostoma caninum</name>
    <name type="common">Dog hookworm</name>
    <dbReference type="NCBI Taxonomy" id="29170"/>
    <lineage>
        <taxon>Eukaryota</taxon>
        <taxon>Metazoa</taxon>
        <taxon>Ecdysozoa</taxon>
        <taxon>Nematoda</taxon>
        <taxon>Chromadorea</taxon>
        <taxon>Rhabditida</taxon>
        <taxon>Rhabditina</taxon>
        <taxon>Rhabditomorpha</taxon>
        <taxon>Strongyloidea</taxon>
        <taxon>Ancylostomatidae</taxon>
        <taxon>Ancylostomatinae</taxon>
        <taxon>Ancylostoma</taxon>
    </lineage>
</organism>